<dbReference type="GO" id="GO:0005737">
    <property type="term" value="C:cytoplasm"/>
    <property type="evidence" value="ECO:0007669"/>
    <property type="project" value="InterPro"/>
</dbReference>
<dbReference type="GO" id="GO:0001514">
    <property type="term" value="P:selenocysteine incorporation"/>
    <property type="evidence" value="ECO:0007669"/>
    <property type="project" value="InterPro"/>
</dbReference>
<sequence>MSSDLLRKIPSVDELLRDGEISALAASLPAGVASGIVRRAVGELRDELLSGGAEGALDALAGTVRGRLRRLMAPSLVRVVNASGTVLHTNLGRALLAQAATKALTLASSGPLNLEFDLGSGSRGERDSRVEELVVALTSAEAACVVNNNAAAVLIALNTLAEGREVVISRGELVEIGGSFRLPEIIEKSGCVLKEVGTTNRTHPRDYSEAIAAETAILFKAHTSNYKVTGFTAEVSLKELVAIAQDNGLPVVEDLGSGSLVDLSVYGLKKEPVVGERIAAGADIVTFSADKLLGGPQAGIIAGRKELVDRIRRNPLKRALRVDKLTLSALEATLRLYLKPKELAEALPTIRHLSRPLDELEATARAAAELLKGRLGPGYSVEPRRGESIVGSGSLPGHTIPTWVLEITHGSMSPEKIFRLFLDGATPVLGRVSKDKFILDIRTIDRVEDLLPF</sequence>
<organism evidence="8">
    <name type="scientific">hydrothermal vent metagenome</name>
    <dbReference type="NCBI Taxonomy" id="652676"/>
    <lineage>
        <taxon>unclassified sequences</taxon>
        <taxon>metagenomes</taxon>
        <taxon>ecological metagenomes</taxon>
    </lineage>
</organism>
<dbReference type="PANTHER" id="PTHR32328">
    <property type="entry name" value="L-SERYL-TRNA(SEC) SELENIUM TRANSFERASE"/>
    <property type="match status" value="1"/>
</dbReference>
<dbReference type="EC" id="2.9.1.1" evidence="8"/>
<dbReference type="AlphaFoldDB" id="A0A3B0VHN7"/>
<evidence type="ECO:0000256" key="4">
    <source>
        <dbReference type="ARBA" id="ARBA00022898"/>
    </source>
</evidence>
<keyword evidence="6" id="KW-0711">Selenium</keyword>
<proteinExistence type="inferred from homology"/>
<keyword evidence="4" id="KW-0663">Pyridoxal phosphate</keyword>
<dbReference type="SUPFAM" id="SSF53383">
    <property type="entry name" value="PLP-dependent transferases"/>
    <property type="match status" value="1"/>
</dbReference>
<evidence type="ECO:0000256" key="2">
    <source>
        <dbReference type="ARBA" id="ARBA00022490"/>
    </source>
</evidence>
<dbReference type="InterPro" id="IPR004534">
    <property type="entry name" value="SelA_trans"/>
</dbReference>
<accession>A0A3B0VHN7</accession>
<feature type="domain" description="L-seryl-tRNA selenium transferase N-terminal" evidence="7">
    <location>
        <begin position="6"/>
        <end position="45"/>
    </location>
</feature>
<dbReference type="NCBIfam" id="TIGR00474">
    <property type="entry name" value="selA"/>
    <property type="match status" value="1"/>
</dbReference>
<dbReference type="InterPro" id="IPR015424">
    <property type="entry name" value="PyrdxlP-dep_Trfase"/>
</dbReference>
<reference evidence="8" key="1">
    <citation type="submission" date="2018-06" db="EMBL/GenBank/DDBJ databases">
        <authorList>
            <person name="Zhirakovskaya E."/>
        </authorList>
    </citation>
    <scope>NUCLEOTIDE SEQUENCE</scope>
</reference>
<keyword evidence="2" id="KW-0963">Cytoplasm</keyword>
<dbReference type="Gene3D" id="3.40.640.10">
    <property type="entry name" value="Type I PLP-dependent aspartate aminotransferase-like (Major domain)"/>
    <property type="match status" value="1"/>
</dbReference>
<dbReference type="InterPro" id="IPR025862">
    <property type="entry name" value="SelA_trans_N_dom"/>
</dbReference>
<dbReference type="EMBL" id="UOEZ01000061">
    <property type="protein sequence ID" value="VAW37837.1"/>
    <property type="molecule type" value="Genomic_DNA"/>
</dbReference>
<dbReference type="GO" id="GO:0004125">
    <property type="term" value="F:L-seryl-tRNA(Sec) selenium transferase activity"/>
    <property type="evidence" value="ECO:0007669"/>
    <property type="project" value="UniProtKB-EC"/>
</dbReference>
<dbReference type="Gene3D" id="3.90.1150.180">
    <property type="match status" value="1"/>
</dbReference>
<comment type="cofactor">
    <cofactor evidence="1">
        <name>pyridoxal 5'-phosphate</name>
        <dbReference type="ChEBI" id="CHEBI:597326"/>
    </cofactor>
</comment>
<dbReference type="Pfam" id="PF03841">
    <property type="entry name" value="SelA"/>
    <property type="match status" value="1"/>
</dbReference>
<evidence type="ECO:0000256" key="3">
    <source>
        <dbReference type="ARBA" id="ARBA00022679"/>
    </source>
</evidence>
<keyword evidence="5" id="KW-0648">Protein biosynthesis</keyword>
<dbReference type="Pfam" id="PF12390">
    <property type="entry name" value="Se-cys_synth_N"/>
    <property type="match status" value="1"/>
</dbReference>
<gene>
    <name evidence="8" type="ORF">MNBD_DELTA02-743</name>
</gene>
<dbReference type="HAMAP" id="MF_00423">
    <property type="entry name" value="SelA"/>
    <property type="match status" value="1"/>
</dbReference>
<evidence type="ECO:0000256" key="5">
    <source>
        <dbReference type="ARBA" id="ARBA00022917"/>
    </source>
</evidence>
<evidence type="ECO:0000256" key="6">
    <source>
        <dbReference type="ARBA" id="ARBA00023266"/>
    </source>
</evidence>
<evidence type="ECO:0000313" key="8">
    <source>
        <dbReference type="EMBL" id="VAW37837.1"/>
    </source>
</evidence>
<dbReference type="PANTHER" id="PTHR32328:SF0">
    <property type="entry name" value="L-SERYL-TRNA(SEC) SELENIUM TRANSFERASE"/>
    <property type="match status" value="1"/>
</dbReference>
<keyword evidence="3 8" id="KW-0808">Transferase</keyword>
<name>A0A3B0VHN7_9ZZZZ</name>
<dbReference type="InterPro" id="IPR015421">
    <property type="entry name" value="PyrdxlP-dep_Trfase_major"/>
</dbReference>
<dbReference type="InterPro" id="IPR018319">
    <property type="entry name" value="SelA-like"/>
</dbReference>
<evidence type="ECO:0000256" key="1">
    <source>
        <dbReference type="ARBA" id="ARBA00001933"/>
    </source>
</evidence>
<evidence type="ECO:0000259" key="7">
    <source>
        <dbReference type="Pfam" id="PF12390"/>
    </source>
</evidence>
<protein>
    <submittedName>
        <fullName evidence="8">L-seryl-tRNA(Sec) selenium transferase</fullName>
        <ecNumber evidence="8">2.9.1.1</ecNumber>
    </submittedName>
</protein>